<reference evidence="2" key="1">
    <citation type="submission" date="2021-06" db="EMBL/GenBank/DDBJ databases">
        <title>Genome sequence of Cutibacterium modestum strain KB17-24694.</title>
        <authorList>
            <person name="Dekio I."/>
            <person name="Asahina A."/>
            <person name="Nishida M."/>
        </authorList>
    </citation>
    <scope>NUCLEOTIDE SEQUENCE</scope>
    <source>
        <strain evidence="2">KB17-24694</strain>
    </source>
</reference>
<dbReference type="GeneID" id="92881694"/>
<accession>A0AAD1NUI4</accession>
<feature type="transmembrane region" description="Helical" evidence="1">
    <location>
        <begin position="84"/>
        <end position="104"/>
    </location>
</feature>
<feature type="transmembrane region" description="Helical" evidence="1">
    <location>
        <begin position="45"/>
        <end position="63"/>
    </location>
</feature>
<proteinExistence type="predicted"/>
<name>A0AAD1NUI4_9ACTN</name>
<feature type="transmembrane region" description="Helical" evidence="1">
    <location>
        <begin position="110"/>
        <end position="128"/>
    </location>
</feature>
<dbReference type="RefSeq" id="WP_002546563.1">
    <property type="nucleotide sequence ID" value="NZ_AP024747.1"/>
</dbReference>
<organism evidence="2 3">
    <name type="scientific">Cutibacterium modestum</name>
    <dbReference type="NCBI Taxonomy" id="2559073"/>
    <lineage>
        <taxon>Bacteria</taxon>
        <taxon>Bacillati</taxon>
        <taxon>Actinomycetota</taxon>
        <taxon>Actinomycetes</taxon>
        <taxon>Propionibacteriales</taxon>
        <taxon>Propionibacteriaceae</taxon>
        <taxon>Cutibacterium</taxon>
    </lineage>
</organism>
<feature type="transmembrane region" description="Helical" evidence="1">
    <location>
        <begin position="12"/>
        <end position="33"/>
    </location>
</feature>
<dbReference type="Proteomes" id="UP000825072">
    <property type="component" value="Chromosome 1"/>
</dbReference>
<evidence type="ECO:0000313" key="2">
    <source>
        <dbReference type="EMBL" id="BCY24080.1"/>
    </source>
</evidence>
<evidence type="ECO:0000256" key="1">
    <source>
        <dbReference type="SAM" id="Phobius"/>
    </source>
</evidence>
<evidence type="ECO:0000313" key="3">
    <source>
        <dbReference type="Proteomes" id="UP000825072"/>
    </source>
</evidence>
<gene>
    <name evidence="2" type="ORF">KB1_00700</name>
</gene>
<dbReference type="EMBL" id="AP024747">
    <property type="protein sequence ID" value="BCY24080.1"/>
    <property type="molecule type" value="Genomic_DNA"/>
</dbReference>
<keyword evidence="1" id="KW-0472">Membrane</keyword>
<dbReference type="AlphaFoldDB" id="A0AAD1NUI4"/>
<keyword evidence="1" id="KW-0812">Transmembrane</keyword>
<keyword evidence="1" id="KW-1133">Transmembrane helix</keyword>
<sequence length="177" mass="19445">MRTPGIMKYPSIILGAYSAAISLLGLITLPLLLPSHAPLSESVGIPVASWLVTLVLGILARPFPTKLTGKIDANTMKNFICKKMYLAFYLMGWSSIILFVLAFLLHLSSAFTALGMIADGATIFLLLYPTEQRCERFAESWCGDRYNPTDPEIDKFLHARHLLTPGYDGQPSAPAEL</sequence>
<protein>
    <submittedName>
        <fullName evidence="2">Uncharacterized protein</fullName>
    </submittedName>
</protein>